<dbReference type="PANTHER" id="PTHR30289:SF1">
    <property type="entry name" value="PEBP (PHOSPHATIDYLETHANOLAMINE-BINDING PROTEIN) FAMILY PROTEIN"/>
    <property type="match status" value="1"/>
</dbReference>
<dbReference type="InterPro" id="IPR036610">
    <property type="entry name" value="PEBP-like_sf"/>
</dbReference>
<proteinExistence type="predicted"/>
<dbReference type="Pfam" id="PF01161">
    <property type="entry name" value="PBP"/>
    <property type="match status" value="1"/>
</dbReference>
<dbReference type="InterPro" id="IPR008914">
    <property type="entry name" value="PEBP"/>
</dbReference>
<organism evidence="1 2">
    <name type="scientific">Candidatus Uhrbacteria bacterium RIFCSPHIGHO2_02_FULL_60_10</name>
    <dbReference type="NCBI Taxonomy" id="1802392"/>
    <lineage>
        <taxon>Bacteria</taxon>
        <taxon>Candidatus Uhriibacteriota</taxon>
    </lineage>
</organism>
<accession>A0A1F7U508</accession>
<comment type="caution">
    <text evidence="1">The sequence shown here is derived from an EMBL/GenBank/DDBJ whole genome shotgun (WGS) entry which is preliminary data.</text>
</comment>
<gene>
    <name evidence="1" type="ORF">A3C96_03380</name>
</gene>
<evidence type="ECO:0000313" key="2">
    <source>
        <dbReference type="Proteomes" id="UP000177088"/>
    </source>
</evidence>
<name>A0A1F7U508_9BACT</name>
<dbReference type="Gene3D" id="3.90.280.10">
    <property type="entry name" value="PEBP-like"/>
    <property type="match status" value="1"/>
</dbReference>
<dbReference type="NCBIfam" id="TIGR00481">
    <property type="entry name" value="YbhB/YbcL family Raf kinase inhibitor-like protein"/>
    <property type="match status" value="1"/>
</dbReference>
<reference evidence="1 2" key="1">
    <citation type="journal article" date="2016" name="Nat. Commun.">
        <title>Thousands of microbial genomes shed light on interconnected biogeochemical processes in an aquifer system.</title>
        <authorList>
            <person name="Anantharaman K."/>
            <person name="Brown C.T."/>
            <person name="Hug L.A."/>
            <person name="Sharon I."/>
            <person name="Castelle C.J."/>
            <person name="Probst A.J."/>
            <person name="Thomas B.C."/>
            <person name="Singh A."/>
            <person name="Wilkins M.J."/>
            <person name="Karaoz U."/>
            <person name="Brodie E.L."/>
            <person name="Williams K.H."/>
            <person name="Hubbard S.S."/>
            <person name="Banfield J.F."/>
        </authorList>
    </citation>
    <scope>NUCLEOTIDE SEQUENCE [LARGE SCALE GENOMIC DNA]</scope>
</reference>
<protein>
    <submittedName>
        <fullName evidence="1">Kinase inhibitor</fullName>
    </submittedName>
</protein>
<dbReference type="EMBL" id="MGEA01000084">
    <property type="protein sequence ID" value="OGL72787.1"/>
    <property type="molecule type" value="Genomic_DNA"/>
</dbReference>
<dbReference type="AlphaFoldDB" id="A0A1F7U508"/>
<dbReference type="SUPFAM" id="SSF49777">
    <property type="entry name" value="PEBP-like"/>
    <property type="match status" value="1"/>
</dbReference>
<dbReference type="PANTHER" id="PTHR30289">
    <property type="entry name" value="UNCHARACTERIZED PROTEIN YBCL-RELATED"/>
    <property type="match status" value="1"/>
</dbReference>
<evidence type="ECO:0000313" key="1">
    <source>
        <dbReference type="EMBL" id="OGL72787.1"/>
    </source>
</evidence>
<sequence length="146" mass="15453">MKIESPAFEQNGMIPTVHTCDGADTSPPLVWRGVPEGTRSLVLVVDDPDAPVGTWTHWLVWNIDPVAAGTAAGQVPVGGIQGRNDFGRNVWGGPCPQVGSHRYFFKLFALDAILDLPADTKAAGLEAALTGHVLDKAGLIGIYARP</sequence>
<dbReference type="Proteomes" id="UP000177088">
    <property type="component" value="Unassembled WGS sequence"/>
</dbReference>
<dbReference type="CDD" id="cd00865">
    <property type="entry name" value="PEBP_bact_arch"/>
    <property type="match status" value="1"/>
</dbReference>
<dbReference type="InterPro" id="IPR005247">
    <property type="entry name" value="YbhB_YbcL/LppC-like"/>
</dbReference>